<comment type="pathway">
    <text evidence="8">Cofactor biosynthesis; thiamine diphosphate biosynthesis.</text>
</comment>
<dbReference type="GO" id="GO:0000049">
    <property type="term" value="F:tRNA binding"/>
    <property type="evidence" value="ECO:0007669"/>
    <property type="project" value="UniProtKB-UniRule"/>
</dbReference>
<dbReference type="InterPro" id="IPR004114">
    <property type="entry name" value="THUMP_dom"/>
</dbReference>
<organism evidence="10 11">
    <name type="scientific">Methanogenium organophilum</name>
    <dbReference type="NCBI Taxonomy" id="2199"/>
    <lineage>
        <taxon>Archaea</taxon>
        <taxon>Methanobacteriati</taxon>
        <taxon>Methanobacteriota</taxon>
        <taxon>Stenosarchaea group</taxon>
        <taxon>Methanomicrobia</taxon>
        <taxon>Methanomicrobiales</taxon>
        <taxon>Methanomicrobiaceae</taxon>
        <taxon>Methanogenium</taxon>
    </lineage>
</organism>
<dbReference type="Proteomes" id="UP001163096">
    <property type="component" value="Chromosome"/>
</dbReference>
<keyword evidence="6 8" id="KW-0694">RNA-binding</keyword>
<gene>
    <name evidence="8" type="primary">thiI</name>
    <name evidence="10" type="ORF">OU421_01740</name>
</gene>
<dbReference type="Pfam" id="PF02926">
    <property type="entry name" value="THUMP"/>
    <property type="match status" value="1"/>
</dbReference>
<sequence>MEIKEAVMVRYGELFLKSEPVMKYYINTLTKNLTAAIEAEGMECSIEQFRGRIIITGDKPDIIAGAASRVFGIVGVSKCIITPPDREIIEETAARLAAEKLTPGMSFAVRAKRSGMEGFTSQEMGASTGARIFERSPGISVDLTSPDYEIFAEARAFGGIVYDSQITGPGGLPLGTQGPFLSLLSAGLDSPVATWMMMRRGCVPVYLHCDGGRYAGRDVCSTAEKNLAVLSTWCPGRTVRMAVIPLESFYDALVASGILKTRCILCKRFMLRVAAAFARQENLSAIVMGDNIGQVATQTLANLGVIQEVMPPDIPLLRPLLTYDKDEIVIRARMIGTFRDNAGDLGCMIVPKHPSTAAKKEEIAADELRIPLDDILQDALAHITVIQARNGKIIEQNPSD</sequence>
<feature type="domain" description="THUMP" evidence="9">
    <location>
        <begin position="61"/>
        <end position="165"/>
    </location>
</feature>
<comment type="function">
    <text evidence="8">Catalyzes the ATP-dependent transfer of a sulfur to tRNA to produce 4-thiouridine in position 8 of tRNAs, which functions as a near-UV photosensor. Also catalyzes the transfer of sulfur to the sulfur carrier protein ThiS, forming ThiS-thiocarboxylate. This is a step in the synthesis of thiazole, in the thiamine biosynthesis pathway. The sulfur is donated as persulfide by IscS.</text>
</comment>
<dbReference type="GO" id="GO:0004810">
    <property type="term" value="F:CCA tRNA nucleotidyltransferase activity"/>
    <property type="evidence" value="ECO:0007669"/>
    <property type="project" value="InterPro"/>
</dbReference>
<evidence type="ECO:0000313" key="10">
    <source>
        <dbReference type="EMBL" id="WAI01617.1"/>
    </source>
</evidence>
<dbReference type="Gene3D" id="3.40.50.620">
    <property type="entry name" value="HUPs"/>
    <property type="match status" value="1"/>
</dbReference>
<evidence type="ECO:0000256" key="3">
    <source>
        <dbReference type="ARBA" id="ARBA00022679"/>
    </source>
</evidence>
<dbReference type="GO" id="GO:0052837">
    <property type="term" value="P:thiazole biosynthetic process"/>
    <property type="evidence" value="ECO:0007669"/>
    <property type="project" value="TreeGrafter"/>
</dbReference>
<keyword evidence="2 8" id="KW-0820">tRNA-binding</keyword>
<dbReference type="AlphaFoldDB" id="A0A9X9T8Y0"/>
<dbReference type="PANTHER" id="PTHR43209:SF1">
    <property type="entry name" value="TRNA SULFURTRANSFERASE"/>
    <property type="match status" value="1"/>
</dbReference>
<comment type="catalytic activity">
    <reaction evidence="8">
        <text>[ThiI sulfur-carrier protein]-S-sulfanyl-L-cysteine + a uridine in tRNA + 2 reduced [2Fe-2S]-[ferredoxin] + ATP + H(+) = [ThiI sulfur-carrier protein]-L-cysteine + a 4-thiouridine in tRNA + 2 oxidized [2Fe-2S]-[ferredoxin] + AMP + diphosphate</text>
        <dbReference type="Rhea" id="RHEA:24176"/>
        <dbReference type="Rhea" id="RHEA-COMP:10000"/>
        <dbReference type="Rhea" id="RHEA-COMP:10001"/>
        <dbReference type="Rhea" id="RHEA-COMP:13337"/>
        <dbReference type="Rhea" id="RHEA-COMP:13338"/>
        <dbReference type="Rhea" id="RHEA-COMP:13339"/>
        <dbReference type="Rhea" id="RHEA-COMP:13340"/>
        <dbReference type="ChEBI" id="CHEBI:15378"/>
        <dbReference type="ChEBI" id="CHEBI:29950"/>
        <dbReference type="ChEBI" id="CHEBI:30616"/>
        <dbReference type="ChEBI" id="CHEBI:33019"/>
        <dbReference type="ChEBI" id="CHEBI:33737"/>
        <dbReference type="ChEBI" id="CHEBI:33738"/>
        <dbReference type="ChEBI" id="CHEBI:61963"/>
        <dbReference type="ChEBI" id="CHEBI:65315"/>
        <dbReference type="ChEBI" id="CHEBI:136798"/>
        <dbReference type="ChEBI" id="CHEBI:456215"/>
        <dbReference type="EC" id="2.8.1.4"/>
    </reaction>
</comment>
<dbReference type="GeneID" id="76833784"/>
<dbReference type="GO" id="GO:0002937">
    <property type="term" value="P:tRNA 4-thiouridine biosynthesis"/>
    <property type="evidence" value="ECO:0007669"/>
    <property type="project" value="TreeGrafter"/>
</dbReference>
<feature type="binding site" evidence="8">
    <location>
        <position position="289"/>
    </location>
    <ligand>
        <name>ATP</name>
        <dbReference type="ChEBI" id="CHEBI:30616"/>
    </ligand>
</feature>
<accession>A0A9X9T8Y0</accession>
<dbReference type="PROSITE" id="PS51165">
    <property type="entry name" value="THUMP"/>
    <property type="match status" value="1"/>
</dbReference>
<name>A0A9X9T8Y0_METOG</name>
<dbReference type="EMBL" id="CP113361">
    <property type="protein sequence ID" value="WAI01617.1"/>
    <property type="molecule type" value="Genomic_DNA"/>
</dbReference>
<keyword evidence="1 8" id="KW-0963">Cytoplasm</keyword>
<evidence type="ECO:0000313" key="11">
    <source>
        <dbReference type="Proteomes" id="UP001163096"/>
    </source>
</evidence>
<dbReference type="EC" id="2.8.1.4" evidence="8"/>
<comment type="caution">
    <text evidence="8">Lacks conserved residue(s) required for the propagation of feature annotation.</text>
</comment>
<dbReference type="SUPFAM" id="SSF143437">
    <property type="entry name" value="THUMP domain-like"/>
    <property type="match status" value="1"/>
</dbReference>
<evidence type="ECO:0000256" key="7">
    <source>
        <dbReference type="ARBA" id="ARBA00022977"/>
    </source>
</evidence>
<proteinExistence type="inferred from homology"/>
<evidence type="ECO:0000256" key="5">
    <source>
        <dbReference type="ARBA" id="ARBA00022840"/>
    </source>
</evidence>
<evidence type="ECO:0000256" key="6">
    <source>
        <dbReference type="ARBA" id="ARBA00022884"/>
    </source>
</evidence>
<keyword evidence="11" id="KW-1185">Reference proteome</keyword>
<feature type="binding site" evidence="8">
    <location>
        <position position="267"/>
    </location>
    <ligand>
        <name>ATP</name>
        <dbReference type="ChEBI" id="CHEBI:30616"/>
    </ligand>
</feature>
<dbReference type="SMART" id="SM00981">
    <property type="entry name" value="THUMP"/>
    <property type="match status" value="1"/>
</dbReference>
<protein>
    <recommendedName>
        <fullName evidence="8">Probable tRNA sulfurtransferase</fullName>
        <ecNumber evidence="8">2.8.1.4</ecNumber>
    </recommendedName>
    <alternativeName>
        <fullName evidence="8">Sulfur carrier protein ThiS sulfurtransferase</fullName>
    </alternativeName>
    <alternativeName>
        <fullName evidence="8">Thiamine biosynthesis protein ThiI</fullName>
    </alternativeName>
    <alternativeName>
        <fullName evidence="8">tRNA 4-thiouridine synthase</fullName>
    </alternativeName>
</protein>
<keyword evidence="4 8" id="KW-0547">Nucleotide-binding</keyword>
<dbReference type="InterPro" id="IPR054173">
    <property type="entry name" value="ThiI_fer"/>
</dbReference>
<keyword evidence="5 8" id="KW-0067">ATP-binding</keyword>
<evidence type="ECO:0000256" key="8">
    <source>
        <dbReference type="HAMAP-Rule" id="MF_00021"/>
    </source>
</evidence>
<dbReference type="HAMAP" id="MF_00021">
    <property type="entry name" value="ThiI"/>
    <property type="match status" value="1"/>
</dbReference>
<evidence type="ECO:0000256" key="4">
    <source>
        <dbReference type="ARBA" id="ARBA00022741"/>
    </source>
</evidence>
<dbReference type="CDD" id="cd11716">
    <property type="entry name" value="THUMP_ThiI"/>
    <property type="match status" value="1"/>
</dbReference>
<evidence type="ECO:0000256" key="1">
    <source>
        <dbReference type="ARBA" id="ARBA00022490"/>
    </source>
</evidence>
<reference evidence="10" key="1">
    <citation type="submission" date="2022-11" db="EMBL/GenBank/DDBJ databases">
        <title>Complete genome sequence of Methanogenium organophilum DSM 3596.</title>
        <authorList>
            <person name="Chen S.-C."/>
            <person name="Lai S.-J."/>
            <person name="You Y.-T."/>
        </authorList>
    </citation>
    <scope>NUCLEOTIDE SEQUENCE</scope>
    <source>
        <strain evidence="10">DSM 3596</strain>
    </source>
</reference>
<dbReference type="InterPro" id="IPR050102">
    <property type="entry name" value="tRNA_sulfurtransferase_ThiI"/>
</dbReference>
<evidence type="ECO:0000256" key="2">
    <source>
        <dbReference type="ARBA" id="ARBA00022555"/>
    </source>
</evidence>
<dbReference type="Pfam" id="PF22025">
    <property type="entry name" value="ThiI_fer"/>
    <property type="match status" value="1"/>
</dbReference>
<comment type="catalytic activity">
    <reaction evidence="8">
        <text>[ThiS sulfur-carrier protein]-C-terminal Gly-Gly-AMP + S-sulfanyl-L-cysteinyl-[cysteine desulfurase] + AH2 = [ThiS sulfur-carrier protein]-C-terminal-Gly-aminoethanethioate + L-cysteinyl-[cysteine desulfurase] + A + AMP + 2 H(+)</text>
        <dbReference type="Rhea" id="RHEA:43340"/>
        <dbReference type="Rhea" id="RHEA-COMP:12157"/>
        <dbReference type="Rhea" id="RHEA-COMP:12158"/>
        <dbReference type="Rhea" id="RHEA-COMP:12910"/>
        <dbReference type="Rhea" id="RHEA-COMP:19908"/>
        <dbReference type="ChEBI" id="CHEBI:13193"/>
        <dbReference type="ChEBI" id="CHEBI:15378"/>
        <dbReference type="ChEBI" id="CHEBI:17499"/>
        <dbReference type="ChEBI" id="CHEBI:29950"/>
        <dbReference type="ChEBI" id="CHEBI:61963"/>
        <dbReference type="ChEBI" id="CHEBI:90618"/>
        <dbReference type="ChEBI" id="CHEBI:232372"/>
        <dbReference type="ChEBI" id="CHEBI:456215"/>
    </reaction>
</comment>
<dbReference type="GO" id="GO:0005524">
    <property type="term" value="F:ATP binding"/>
    <property type="evidence" value="ECO:0007669"/>
    <property type="project" value="UniProtKB-UniRule"/>
</dbReference>
<comment type="similarity">
    <text evidence="8">Belongs to the ThiI family.</text>
</comment>
<keyword evidence="3 8" id="KW-0808">Transferase</keyword>
<dbReference type="InterPro" id="IPR049962">
    <property type="entry name" value="THUMP_ThiI"/>
</dbReference>
<comment type="subcellular location">
    <subcellularLocation>
        <location evidence="8">Cytoplasm</location>
    </subcellularLocation>
</comment>
<dbReference type="Gene3D" id="3.30.2130.30">
    <property type="match status" value="1"/>
</dbReference>
<dbReference type="GO" id="GO:0009229">
    <property type="term" value="P:thiamine diphosphate biosynthetic process"/>
    <property type="evidence" value="ECO:0007669"/>
    <property type="project" value="UniProtKB-UniRule"/>
</dbReference>
<feature type="binding site" evidence="8">
    <location>
        <position position="298"/>
    </location>
    <ligand>
        <name>ATP</name>
        <dbReference type="ChEBI" id="CHEBI:30616"/>
    </ligand>
</feature>
<evidence type="ECO:0000259" key="9">
    <source>
        <dbReference type="PROSITE" id="PS51165"/>
    </source>
</evidence>
<dbReference type="Pfam" id="PF02568">
    <property type="entry name" value="ThiI"/>
    <property type="match status" value="1"/>
</dbReference>
<dbReference type="PANTHER" id="PTHR43209">
    <property type="entry name" value="TRNA SULFURTRANSFERASE"/>
    <property type="match status" value="1"/>
</dbReference>
<dbReference type="InterPro" id="IPR014729">
    <property type="entry name" value="Rossmann-like_a/b/a_fold"/>
</dbReference>
<dbReference type="GO" id="GO:0140741">
    <property type="term" value="F:tRNA-uracil-4 sulfurtransferase activity"/>
    <property type="evidence" value="ECO:0007669"/>
    <property type="project" value="UniProtKB-EC"/>
</dbReference>
<feature type="binding site" evidence="8">
    <location>
        <begin position="183"/>
        <end position="184"/>
    </location>
    <ligand>
        <name>ATP</name>
        <dbReference type="ChEBI" id="CHEBI:30616"/>
    </ligand>
</feature>
<dbReference type="SUPFAM" id="SSF52402">
    <property type="entry name" value="Adenine nucleotide alpha hydrolases-like"/>
    <property type="match status" value="1"/>
</dbReference>
<dbReference type="RefSeq" id="WP_268186872.1">
    <property type="nucleotide sequence ID" value="NZ_CP113361.1"/>
</dbReference>
<dbReference type="KEGG" id="mou:OU421_01740"/>
<keyword evidence="7 8" id="KW-0784">Thiamine biosynthesis</keyword>
<dbReference type="GO" id="GO:0009228">
    <property type="term" value="P:thiamine biosynthetic process"/>
    <property type="evidence" value="ECO:0007669"/>
    <property type="project" value="UniProtKB-KW"/>
</dbReference>
<dbReference type="InterPro" id="IPR003720">
    <property type="entry name" value="tRNA_STrfase"/>
</dbReference>
<dbReference type="InterPro" id="IPR020536">
    <property type="entry name" value="ThiI_AANH"/>
</dbReference>
<dbReference type="GO" id="GO:0005829">
    <property type="term" value="C:cytosol"/>
    <property type="evidence" value="ECO:0007669"/>
    <property type="project" value="TreeGrafter"/>
</dbReference>